<accession>A0ABV6B4Y9</accession>
<sequence length="295" mass="31660">MPSESSVERELIVKASAQAVAERYVFAAQGEALAAHLSEWWTSHGTASAENLDDFVTELTSVMRAHTPDRHLAVRPVHVFPRRSLPPSAMGVRQVAILDGNIGLIEISGFGAPVGAFPVLDAAMLMIASTTALILDVRQHRGGDSDTEAYFAGYFCREPTLINTFHGRDEAFSRQQWSAAHVHGPQYLDRQVVILTSEVTGSGGESFAYFMQATGQATLVGDITSGAAHPGLFFPVHEQYQVFVPTGRPESGITGGNWEGVGVTPTRRVPADEALAEARCWLGTVPGTIDNVVSS</sequence>
<dbReference type="Proteomes" id="UP001589733">
    <property type="component" value="Unassembled WGS sequence"/>
</dbReference>
<comment type="caution">
    <text evidence="2">The sequence shown here is derived from an EMBL/GenBank/DDBJ whole genome shotgun (WGS) entry which is preliminary data.</text>
</comment>
<dbReference type="EC" id="3.4.-.-" evidence="2"/>
<gene>
    <name evidence="2" type="ORF">ACFFLM_23005</name>
</gene>
<dbReference type="PANTHER" id="PTHR11261">
    <property type="entry name" value="INTERPHOTORECEPTOR RETINOID-BINDING PROTEIN"/>
    <property type="match status" value="1"/>
</dbReference>
<dbReference type="Pfam" id="PF11918">
    <property type="entry name" value="Peptidase_S41_N"/>
    <property type="match status" value="1"/>
</dbReference>
<dbReference type="SUPFAM" id="SSF52096">
    <property type="entry name" value="ClpP/crotonase"/>
    <property type="match status" value="1"/>
</dbReference>
<dbReference type="CDD" id="cd07563">
    <property type="entry name" value="Peptidase_S41_IRBP"/>
    <property type="match status" value="1"/>
</dbReference>
<organism evidence="2 3">
    <name type="scientific">Deinococcus oregonensis</name>
    <dbReference type="NCBI Taxonomy" id="1805970"/>
    <lineage>
        <taxon>Bacteria</taxon>
        <taxon>Thermotogati</taxon>
        <taxon>Deinococcota</taxon>
        <taxon>Deinococci</taxon>
        <taxon>Deinococcales</taxon>
        <taxon>Deinococcaceae</taxon>
        <taxon>Deinococcus</taxon>
    </lineage>
</organism>
<dbReference type="PANTHER" id="PTHR11261:SF3">
    <property type="entry name" value="RETINOL-BINDING PROTEIN 3"/>
    <property type="match status" value="1"/>
</dbReference>
<dbReference type="RefSeq" id="WP_380016152.1">
    <property type="nucleotide sequence ID" value="NZ_JBHLYR010000066.1"/>
</dbReference>
<proteinExistence type="predicted"/>
<dbReference type="Gene3D" id="3.30.750.44">
    <property type="match status" value="1"/>
</dbReference>
<name>A0ABV6B4Y9_9DEIO</name>
<dbReference type="GO" id="GO:0016787">
    <property type="term" value="F:hydrolase activity"/>
    <property type="evidence" value="ECO:0007669"/>
    <property type="project" value="UniProtKB-KW"/>
</dbReference>
<evidence type="ECO:0000313" key="3">
    <source>
        <dbReference type="Proteomes" id="UP001589733"/>
    </source>
</evidence>
<dbReference type="Gene3D" id="3.90.226.10">
    <property type="entry name" value="2-enoyl-CoA Hydratase, Chain A, domain 1"/>
    <property type="match status" value="1"/>
</dbReference>
<dbReference type="Pfam" id="PF03572">
    <property type="entry name" value="Peptidase_S41"/>
    <property type="match status" value="1"/>
</dbReference>
<reference evidence="2 3" key="1">
    <citation type="submission" date="2024-09" db="EMBL/GenBank/DDBJ databases">
        <authorList>
            <person name="Sun Q."/>
            <person name="Mori K."/>
        </authorList>
    </citation>
    <scope>NUCLEOTIDE SEQUENCE [LARGE SCALE GENOMIC DNA]</scope>
    <source>
        <strain evidence="2 3">JCM 13503</strain>
    </source>
</reference>
<dbReference type="EMBL" id="JBHLYR010000066">
    <property type="protein sequence ID" value="MFB9994824.1"/>
    <property type="molecule type" value="Genomic_DNA"/>
</dbReference>
<evidence type="ECO:0000259" key="1">
    <source>
        <dbReference type="SMART" id="SM00245"/>
    </source>
</evidence>
<protein>
    <submittedName>
        <fullName evidence="2">S41 family peptidase</fullName>
        <ecNumber evidence="2">3.4.-.-</ecNumber>
    </submittedName>
</protein>
<dbReference type="InterPro" id="IPR029045">
    <property type="entry name" value="ClpP/crotonase-like_dom_sf"/>
</dbReference>
<dbReference type="InterPro" id="IPR005151">
    <property type="entry name" value="Tail-specific_protease"/>
</dbReference>
<keyword evidence="3" id="KW-1185">Reference proteome</keyword>
<evidence type="ECO:0000313" key="2">
    <source>
        <dbReference type="EMBL" id="MFB9994824.1"/>
    </source>
</evidence>
<feature type="domain" description="Tail specific protease" evidence="1">
    <location>
        <begin position="67"/>
        <end position="270"/>
    </location>
</feature>
<dbReference type="SMART" id="SM00245">
    <property type="entry name" value="TSPc"/>
    <property type="match status" value="1"/>
</dbReference>
<keyword evidence="2" id="KW-0378">Hydrolase</keyword>